<feature type="compositionally biased region" description="Polar residues" evidence="1">
    <location>
        <begin position="56"/>
        <end position="75"/>
    </location>
</feature>
<evidence type="ECO:0000256" key="1">
    <source>
        <dbReference type="SAM" id="MobiDB-lite"/>
    </source>
</evidence>
<evidence type="ECO:0000313" key="4">
    <source>
        <dbReference type="EMBL" id="KAJ2852666.1"/>
    </source>
</evidence>
<organism evidence="4 5">
    <name type="scientific">Coemansia brasiliensis</name>
    <dbReference type="NCBI Taxonomy" id="2650707"/>
    <lineage>
        <taxon>Eukaryota</taxon>
        <taxon>Fungi</taxon>
        <taxon>Fungi incertae sedis</taxon>
        <taxon>Zoopagomycota</taxon>
        <taxon>Kickxellomycotina</taxon>
        <taxon>Kickxellomycetes</taxon>
        <taxon>Kickxellales</taxon>
        <taxon>Kickxellaceae</taxon>
        <taxon>Coemansia</taxon>
    </lineage>
</organism>
<feature type="signal peptide" evidence="3">
    <location>
        <begin position="1"/>
        <end position="17"/>
    </location>
</feature>
<keyword evidence="5" id="KW-1185">Reference proteome</keyword>
<reference evidence="4" key="1">
    <citation type="submission" date="2022-07" db="EMBL/GenBank/DDBJ databases">
        <title>Phylogenomic reconstructions and comparative analyses of Kickxellomycotina fungi.</title>
        <authorList>
            <person name="Reynolds N.K."/>
            <person name="Stajich J.E."/>
            <person name="Barry K."/>
            <person name="Grigoriev I.V."/>
            <person name="Crous P."/>
            <person name="Smith M.E."/>
        </authorList>
    </citation>
    <scope>NUCLEOTIDE SEQUENCE</scope>
    <source>
        <strain evidence="4">NRRL 1566</strain>
    </source>
</reference>
<keyword evidence="2" id="KW-0472">Membrane</keyword>
<proteinExistence type="predicted"/>
<protein>
    <submittedName>
        <fullName evidence="4">Uncharacterized protein</fullName>
    </submittedName>
</protein>
<dbReference type="OrthoDB" id="5536345at2759"/>
<evidence type="ECO:0000256" key="2">
    <source>
        <dbReference type="SAM" id="Phobius"/>
    </source>
</evidence>
<feature type="region of interest" description="Disordered" evidence="1">
    <location>
        <begin position="21"/>
        <end position="89"/>
    </location>
</feature>
<keyword evidence="2" id="KW-1133">Transmembrane helix</keyword>
<evidence type="ECO:0000256" key="3">
    <source>
        <dbReference type="SAM" id="SignalP"/>
    </source>
</evidence>
<feature type="transmembrane region" description="Helical" evidence="2">
    <location>
        <begin position="461"/>
        <end position="479"/>
    </location>
</feature>
<dbReference type="Proteomes" id="UP001139887">
    <property type="component" value="Unassembled WGS sequence"/>
</dbReference>
<dbReference type="EMBL" id="JANBUW010000001">
    <property type="protein sequence ID" value="KAJ2852666.1"/>
    <property type="molecule type" value="Genomic_DNA"/>
</dbReference>
<feature type="chain" id="PRO_5040759089" evidence="3">
    <location>
        <begin position="18"/>
        <end position="481"/>
    </location>
</feature>
<evidence type="ECO:0000313" key="5">
    <source>
        <dbReference type="Proteomes" id="UP001139887"/>
    </source>
</evidence>
<name>A0A9W8IBI5_9FUNG</name>
<sequence length="481" mass="51999">MKLPPIALLCMLSQALADMPHASTTSSHETSLEPMSTPDHNASALELGPISPVGRSGSSEQSFVASEHSSASADNTHADASSKCKNNGAQMCASDSKNKYLECVKSKWTEQSCKGSTVCTQSSADKVTCEKPDVESSSKPTPSTQIKCDTNDATMCDSNSKTGYFQCVKNVWQQMTCDKGTVCRTSNNKAVCADPNAPIESNAPAEIKVACDTNNSTMCDKEDRASFYMCTDNYWTKMKCNGNNVCMSRDGKTACVDQATADAPVQPCSTVNATQCVSDNQKIFQICIDKYWTNSTCADDNYCLFRGDKAICVDKATAEAPVLPCTKANATRCIDGADTKYQFCYDGFWTNSTCDKGNVCGMKQGSALCHDPNQPIVDDQPCDVDKATRCVPGNETLYQVCSKKLWMNLTCDGNNICRLDDNDNVMCVDKDQAYLSLTMATLNEPTPYRGTINLGISTRDMYSWGISAILGAVVFALGISI</sequence>
<comment type="caution">
    <text evidence="4">The sequence shown here is derived from an EMBL/GenBank/DDBJ whole genome shotgun (WGS) entry which is preliminary data.</text>
</comment>
<gene>
    <name evidence="4" type="ORF">IWW36_000023</name>
</gene>
<keyword evidence="3" id="KW-0732">Signal</keyword>
<accession>A0A9W8IBI5</accession>
<keyword evidence="2" id="KW-0812">Transmembrane</keyword>
<dbReference type="AlphaFoldDB" id="A0A9W8IBI5"/>